<protein>
    <submittedName>
        <fullName evidence="3">Tetratricopeptide-like helical domain-containing protein</fullName>
    </submittedName>
</protein>
<dbReference type="Gene3D" id="1.25.40.10">
    <property type="entry name" value="Tetratricopeptide repeat domain"/>
    <property type="match status" value="4"/>
</dbReference>
<evidence type="ECO:0000256" key="1">
    <source>
        <dbReference type="ARBA" id="ARBA00022737"/>
    </source>
</evidence>
<feature type="repeat" description="PPR" evidence="2">
    <location>
        <begin position="305"/>
        <end position="339"/>
    </location>
</feature>
<accession>A0A2U1LH35</accession>
<feature type="repeat" description="PPR" evidence="2">
    <location>
        <begin position="204"/>
        <end position="238"/>
    </location>
</feature>
<dbReference type="InterPro" id="IPR011990">
    <property type="entry name" value="TPR-like_helical_dom_sf"/>
</dbReference>
<sequence>MATKYFKSSQKTLSLLNQKHLTPSQLDQIHAHLVTSGTVFDPFAAGKLLLIKSTSATLDHTYTLFKTLPNKSTYIWNTMLKTLTENNKPHFALHLFKNMFSSAFSPSNYTLSFVLKACADVKEVNVGFMCHGLVVKLGWENYDFVLNGLVHLYGVCECLVYCRRLFDECDTKDVVTWTAVINGYVSVGRVEEGRKLFDVMPNKNNVSWSVMINGYVKGGLFQEGLDLFNEMLRCGFRPNHAGVVAALSACGFLGALDQGRWIHAYVDKKKMELDGILGTALVDMYAKCGCIELAYRVFEEMPCRDVFAFTSLISGLANHGESERAIALLSRMSREGVKPNEITFICVLNACSRMGLVEEGIKVFESMTDVYGINPSVQHYGCLVDLLGGAGLLEQAKKVVTDMPMEPDSYVLGALLNACRVHGNVELGREMVEGLTEKGLDRSGVHVLLSNIYASVDQWGCVESVRKNMEVENVKKDPGCSLIEVDGVVCEFVAGSKLITKETELLLSGIDKHLRSYWIDNDITCLHSFVIFFNYKAFDIYEFCESCMIEIVGDNECTVAGTYMTYVVIVTNLFFGVTE</sequence>
<dbReference type="InterPro" id="IPR046848">
    <property type="entry name" value="E_motif"/>
</dbReference>
<name>A0A2U1LH35_ARTAN</name>
<dbReference type="GO" id="GO:0009451">
    <property type="term" value="P:RNA modification"/>
    <property type="evidence" value="ECO:0007669"/>
    <property type="project" value="InterPro"/>
</dbReference>
<dbReference type="FunFam" id="1.25.40.10:FF:000184">
    <property type="entry name" value="Pentatricopeptide repeat-containing protein, chloroplastic"/>
    <property type="match status" value="1"/>
</dbReference>
<dbReference type="InterPro" id="IPR002885">
    <property type="entry name" value="PPR_rpt"/>
</dbReference>
<dbReference type="Proteomes" id="UP000245207">
    <property type="component" value="Unassembled WGS sequence"/>
</dbReference>
<organism evidence="3 4">
    <name type="scientific">Artemisia annua</name>
    <name type="common">Sweet wormwood</name>
    <dbReference type="NCBI Taxonomy" id="35608"/>
    <lineage>
        <taxon>Eukaryota</taxon>
        <taxon>Viridiplantae</taxon>
        <taxon>Streptophyta</taxon>
        <taxon>Embryophyta</taxon>
        <taxon>Tracheophyta</taxon>
        <taxon>Spermatophyta</taxon>
        <taxon>Magnoliopsida</taxon>
        <taxon>eudicotyledons</taxon>
        <taxon>Gunneridae</taxon>
        <taxon>Pentapetalae</taxon>
        <taxon>asterids</taxon>
        <taxon>campanulids</taxon>
        <taxon>Asterales</taxon>
        <taxon>Asteraceae</taxon>
        <taxon>Asteroideae</taxon>
        <taxon>Anthemideae</taxon>
        <taxon>Artemisiinae</taxon>
        <taxon>Artemisia</taxon>
    </lineage>
</organism>
<dbReference type="EMBL" id="PKPP01009410">
    <property type="protein sequence ID" value="PWA48325.1"/>
    <property type="molecule type" value="Genomic_DNA"/>
</dbReference>
<evidence type="ECO:0000313" key="4">
    <source>
        <dbReference type="Proteomes" id="UP000245207"/>
    </source>
</evidence>
<feature type="repeat" description="PPR" evidence="2">
    <location>
        <begin position="340"/>
        <end position="370"/>
    </location>
</feature>
<dbReference type="Pfam" id="PF01535">
    <property type="entry name" value="PPR"/>
    <property type="match status" value="2"/>
</dbReference>
<dbReference type="OrthoDB" id="185373at2759"/>
<dbReference type="Pfam" id="PF20431">
    <property type="entry name" value="E_motif"/>
    <property type="match status" value="1"/>
</dbReference>
<gene>
    <name evidence="3" type="ORF">CTI12_AA492190</name>
</gene>
<dbReference type="Pfam" id="PF13041">
    <property type="entry name" value="PPR_2"/>
    <property type="match status" value="2"/>
</dbReference>
<dbReference type="PROSITE" id="PS51375">
    <property type="entry name" value="PPR"/>
    <property type="match status" value="5"/>
</dbReference>
<evidence type="ECO:0000256" key="2">
    <source>
        <dbReference type="PROSITE-ProRule" id="PRU00708"/>
    </source>
</evidence>
<evidence type="ECO:0000313" key="3">
    <source>
        <dbReference type="EMBL" id="PWA48325.1"/>
    </source>
</evidence>
<dbReference type="FunFam" id="1.25.40.10:FF:000348">
    <property type="entry name" value="Pentatricopeptide repeat-containing protein chloroplastic"/>
    <property type="match status" value="1"/>
</dbReference>
<keyword evidence="4" id="KW-1185">Reference proteome</keyword>
<dbReference type="GO" id="GO:0003723">
    <property type="term" value="F:RNA binding"/>
    <property type="evidence" value="ECO:0007669"/>
    <property type="project" value="InterPro"/>
</dbReference>
<dbReference type="PANTHER" id="PTHR47926:SF416">
    <property type="entry name" value="(WILD MALAYSIAN BANANA) HYPOTHETICAL PROTEIN"/>
    <property type="match status" value="1"/>
</dbReference>
<comment type="caution">
    <text evidence="3">The sequence shown here is derived from an EMBL/GenBank/DDBJ whole genome shotgun (WGS) entry which is preliminary data.</text>
</comment>
<reference evidence="3 4" key="1">
    <citation type="journal article" date="2018" name="Mol. Plant">
        <title>The genome of Artemisia annua provides insight into the evolution of Asteraceae family and artemisinin biosynthesis.</title>
        <authorList>
            <person name="Shen Q."/>
            <person name="Zhang L."/>
            <person name="Liao Z."/>
            <person name="Wang S."/>
            <person name="Yan T."/>
            <person name="Shi P."/>
            <person name="Liu M."/>
            <person name="Fu X."/>
            <person name="Pan Q."/>
            <person name="Wang Y."/>
            <person name="Lv Z."/>
            <person name="Lu X."/>
            <person name="Zhang F."/>
            <person name="Jiang W."/>
            <person name="Ma Y."/>
            <person name="Chen M."/>
            <person name="Hao X."/>
            <person name="Li L."/>
            <person name="Tang Y."/>
            <person name="Lv G."/>
            <person name="Zhou Y."/>
            <person name="Sun X."/>
            <person name="Brodelius P.E."/>
            <person name="Rose J.K.C."/>
            <person name="Tang K."/>
        </authorList>
    </citation>
    <scope>NUCLEOTIDE SEQUENCE [LARGE SCALE GENOMIC DNA]</scope>
    <source>
        <strain evidence="4">cv. Huhao1</strain>
        <tissue evidence="3">Leaf</tissue>
    </source>
</reference>
<dbReference type="InterPro" id="IPR046960">
    <property type="entry name" value="PPR_At4g14850-like_plant"/>
</dbReference>
<dbReference type="PANTHER" id="PTHR47926">
    <property type="entry name" value="PENTATRICOPEPTIDE REPEAT-CONTAINING PROTEIN"/>
    <property type="match status" value="1"/>
</dbReference>
<keyword evidence="1" id="KW-0677">Repeat</keyword>
<dbReference type="AlphaFoldDB" id="A0A2U1LH35"/>
<proteinExistence type="predicted"/>
<dbReference type="NCBIfam" id="TIGR00756">
    <property type="entry name" value="PPR"/>
    <property type="match status" value="5"/>
</dbReference>
<feature type="repeat" description="PPR" evidence="2">
    <location>
        <begin position="173"/>
        <end position="203"/>
    </location>
</feature>
<feature type="repeat" description="PPR" evidence="2">
    <location>
        <begin position="72"/>
        <end position="106"/>
    </location>
</feature>